<dbReference type="PANTHER" id="PTHR43084:SF8">
    <property type="entry name" value="METALLO-BETA-LACTAMASE SUPERFAMILY PROTEIN"/>
    <property type="match status" value="1"/>
</dbReference>
<gene>
    <name evidence="2" type="ORF">N0V87_010662</name>
</gene>
<sequence>MSNAPEIHPHFEPKTSTWQYVVADPHTRKAVVIDSVLDYDAASNSLSTDTADSLLAFISHHQYTITKILETHVHADHLTASRYLQKQLVQRGQLRADVCIGKRVRHVQSTLAARYNIDSSELDSAFDYLFDDDEEFQIGDIGASVLHLPGHTPDHIGYLIGKSVFTGDSIFNPDVGSARCDFPGGSSHALYDSMQKLLSLPQDFRLYTGHDYPPEAREPSEHGKTWKAFTTVQEQSHSNKHVRNGVSQHEFVKWRTERDAALAEPRLLHQSLQVNIRGGHLPQRTGDGFHFLMVPLKVPKSLI</sequence>
<evidence type="ECO:0000313" key="3">
    <source>
        <dbReference type="Proteomes" id="UP001140562"/>
    </source>
</evidence>
<dbReference type="InterPro" id="IPR036866">
    <property type="entry name" value="RibonucZ/Hydroxyglut_hydro"/>
</dbReference>
<evidence type="ECO:0000313" key="2">
    <source>
        <dbReference type="EMBL" id="KAJ4329677.1"/>
    </source>
</evidence>
<dbReference type="EMBL" id="JAPEUV010000318">
    <property type="protein sequence ID" value="KAJ4329677.1"/>
    <property type="molecule type" value="Genomic_DNA"/>
</dbReference>
<dbReference type="GO" id="GO:0006749">
    <property type="term" value="P:glutathione metabolic process"/>
    <property type="evidence" value="ECO:0007669"/>
    <property type="project" value="InterPro"/>
</dbReference>
<keyword evidence="3" id="KW-1185">Reference proteome</keyword>
<dbReference type="Gene3D" id="3.60.15.10">
    <property type="entry name" value="Ribonuclease Z/Hydroxyacylglutathione hydrolase-like"/>
    <property type="match status" value="1"/>
</dbReference>
<dbReference type="Proteomes" id="UP001140562">
    <property type="component" value="Unassembled WGS sequence"/>
</dbReference>
<dbReference type="AlphaFoldDB" id="A0A9W9BU19"/>
<evidence type="ECO:0000259" key="1">
    <source>
        <dbReference type="SMART" id="SM00849"/>
    </source>
</evidence>
<organism evidence="2 3">
    <name type="scientific">Didymella glomerata</name>
    <dbReference type="NCBI Taxonomy" id="749621"/>
    <lineage>
        <taxon>Eukaryota</taxon>
        <taxon>Fungi</taxon>
        <taxon>Dikarya</taxon>
        <taxon>Ascomycota</taxon>
        <taxon>Pezizomycotina</taxon>
        <taxon>Dothideomycetes</taxon>
        <taxon>Pleosporomycetidae</taxon>
        <taxon>Pleosporales</taxon>
        <taxon>Pleosporineae</taxon>
        <taxon>Didymellaceae</taxon>
        <taxon>Didymella</taxon>
    </lineage>
</organism>
<dbReference type="Pfam" id="PF00753">
    <property type="entry name" value="Lactamase_B"/>
    <property type="match status" value="1"/>
</dbReference>
<comment type="caution">
    <text evidence="2">The sequence shown here is derived from an EMBL/GenBank/DDBJ whole genome shotgun (WGS) entry which is preliminary data.</text>
</comment>
<dbReference type="GO" id="GO:0070813">
    <property type="term" value="P:hydrogen sulfide metabolic process"/>
    <property type="evidence" value="ECO:0007669"/>
    <property type="project" value="TreeGrafter"/>
</dbReference>
<dbReference type="OrthoDB" id="449487at2759"/>
<protein>
    <recommendedName>
        <fullName evidence="1">Metallo-beta-lactamase domain-containing protein</fullName>
    </recommendedName>
</protein>
<proteinExistence type="predicted"/>
<dbReference type="SMART" id="SM00849">
    <property type="entry name" value="Lactamase_B"/>
    <property type="match status" value="1"/>
</dbReference>
<reference evidence="2" key="1">
    <citation type="submission" date="2022-10" db="EMBL/GenBank/DDBJ databases">
        <title>Tapping the CABI collections for fungal endophytes: first genome assemblies for Collariella, Neodidymelliopsis, Ascochyta clinopodiicola, Didymella pomorum, Didymosphaeria variabile, Neocosmospora piperis and Neocucurbitaria cava.</title>
        <authorList>
            <person name="Hill R."/>
        </authorList>
    </citation>
    <scope>NUCLEOTIDE SEQUENCE</scope>
    <source>
        <strain evidence="2">IMI 360193</strain>
    </source>
</reference>
<dbReference type="GO" id="GO:0050313">
    <property type="term" value="F:sulfur dioxygenase activity"/>
    <property type="evidence" value="ECO:0007669"/>
    <property type="project" value="InterPro"/>
</dbReference>
<accession>A0A9W9BU19</accession>
<dbReference type="CDD" id="cd07724">
    <property type="entry name" value="POD-like_MBL-fold"/>
    <property type="match status" value="1"/>
</dbReference>
<name>A0A9W9BU19_9PLEO</name>
<dbReference type="SUPFAM" id="SSF56281">
    <property type="entry name" value="Metallo-hydrolase/oxidoreductase"/>
    <property type="match status" value="1"/>
</dbReference>
<dbReference type="FunFam" id="3.60.15.10:FF:000033">
    <property type="entry name" value="MBL fold metallo-hydrolase"/>
    <property type="match status" value="1"/>
</dbReference>
<dbReference type="InterPro" id="IPR001279">
    <property type="entry name" value="Metallo-B-lactamas"/>
</dbReference>
<dbReference type="InterPro" id="IPR051682">
    <property type="entry name" value="Mito_Persulfide_Diox"/>
</dbReference>
<feature type="domain" description="Metallo-beta-lactamase" evidence="1">
    <location>
        <begin position="16"/>
        <end position="210"/>
    </location>
</feature>
<dbReference type="InterPro" id="IPR044528">
    <property type="entry name" value="POD-like_MBL-fold"/>
</dbReference>
<dbReference type="PANTHER" id="PTHR43084">
    <property type="entry name" value="PERSULFIDE DIOXYGENASE ETHE1"/>
    <property type="match status" value="1"/>
</dbReference>